<accession>W1J456</accession>
<organism evidence="1 2">
    <name type="scientific">Xenorhabdus szentirmaii DSM 16338</name>
    <dbReference type="NCBI Taxonomy" id="1427518"/>
    <lineage>
        <taxon>Bacteria</taxon>
        <taxon>Pseudomonadati</taxon>
        <taxon>Pseudomonadota</taxon>
        <taxon>Gammaproteobacteria</taxon>
        <taxon>Enterobacterales</taxon>
        <taxon>Morganellaceae</taxon>
        <taxon>Xenorhabdus</taxon>
    </lineage>
</organism>
<dbReference type="Proteomes" id="UP000019202">
    <property type="component" value="Unassembled WGS sequence"/>
</dbReference>
<reference evidence="1" key="1">
    <citation type="submission" date="2013-11" db="EMBL/GenBank/DDBJ databases">
        <title>Draft genome sequence and annotation of the entomopathogenic bacteria, Xenorhabdus cabanillasi strain JM26 and Xenorhabdus szentirmai strain DSM 16338.</title>
        <authorList>
            <person name="Gualtieri M."/>
            <person name="Ogier J.C."/>
            <person name="Pages S."/>
            <person name="Givaudan A."/>
            <person name="Gaudriault S."/>
        </authorList>
    </citation>
    <scope>NUCLEOTIDE SEQUENCE [LARGE SCALE GENOMIC DNA]</scope>
    <source>
        <strain evidence="1">DSM 16338</strain>
    </source>
</reference>
<protein>
    <submittedName>
        <fullName evidence="1">Uncharacterized protein</fullName>
    </submittedName>
</protein>
<sequence length="58" mass="6785">MINDFRVGKVDYDYNMIKNITFNQINADLSLYSFNKKERVSLCLSDIEKPSLLVITPR</sequence>
<gene>
    <name evidence="1" type="ORF">XSR1_50042</name>
</gene>
<keyword evidence="2" id="KW-1185">Reference proteome</keyword>
<evidence type="ECO:0000313" key="1">
    <source>
        <dbReference type="EMBL" id="CDL84636.1"/>
    </source>
</evidence>
<dbReference type="EMBL" id="CBXF010000110">
    <property type="protein sequence ID" value="CDL84636.1"/>
    <property type="molecule type" value="Genomic_DNA"/>
</dbReference>
<dbReference type="AlphaFoldDB" id="W1J456"/>
<comment type="caution">
    <text evidence="1">The sequence shown here is derived from an EMBL/GenBank/DDBJ whole genome shotgun (WGS) entry which is preliminary data.</text>
</comment>
<proteinExistence type="predicted"/>
<name>W1J456_9GAMM</name>
<evidence type="ECO:0000313" key="2">
    <source>
        <dbReference type="Proteomes" id="UP000019202"/>
    </source>
</evidence>